<name>A0AAU9QTF7_9VIBR</name>
<sequence length="141" mass="15689">MSIVAFPERFKNYTEALQANAVIKTNGSIDGIENLFDDMSTTGYYDSEDICDMFLKVLPEPFVVGTLATVSMGTYFVSNKLISLLIDLVGDDRREFGSFTSIVQAIAQDRFRVGFTNSGNGILMDFGETLDQHFFKIDPKA</sequence>
<dbReference type="AlphaFoldDB" id="A0AAU9QTF7"/>
<reference evidence="1" key="1">
    <citation type="submission" date="2022-01" db="EMBL/GenBank/DDBJ databases">
        <authorList>
            <person name="Lagorce A."/>
        </authorList>
    </citation>
    <scope>NUCLEOTIDE SEQUENCE</scope>
    <source>
        <strain evidence="1">Th15_F1_A12</strain>
    </source>
</reference>
<evidence type="ECO:0000313" key="2">
    <source>
        <dbReference type="Proteomes" id="UP001295462"/>
    </source>
</evidence>
<comment type="caution">
    <text evidence="1">The sequence shown here is derived from an EMBL/GenBank/DDBJ whole genome shotgun (WGS) entry which is preliminary data.</text>
</comment>
<dbReference type="RefSeq" id="WP_409589219.1">
    <property type="nucleotide sequence ID" value="NZ_CAKMTZ010000082.1"/>
</dbReference>
<dbReference type="EMBL" id="CAKMUD010000094">
    <property type="protein sequence ID" value="CAH1599784.1"/>
    <property type="molecule type" value="Genomic_DNA"/>
</dbReference>
<organism evidence="1 2">
    <name type="scientific">Vibrio jasicida</name>
    <dbReference type="NCBI Taxonomy" id="766224"/>
    <lineage>
        <taxon>Bacteria</taxon>
        <taxon>Pseudomonadati</taxon>
        <taxon>Pseudomonadota</taxon>
        <taxon>Gammaproteobacteria</taxon>
        <taxon>Vibrionales</taxon>
        <taxon>Vibrionaceae</taxon>
        <taxon>Vibrio</taxon>
    </lineage>
</organism>
<dbReference type="Proteomes" id="UP001295462">
    <property type="component" value="Unassembled WGS sequence"/>
</dbReference>
<evidence type="ECO:0000313" key="1">
    <source>
        <dbReference type="EMBL" id="CAH1599784.1"/>
    </source>
</evidence>
<proteinExistence type="predicted"/>
<accession>A0AAU9QTF7</accession>
<gene>
    <name evidence="1" type="ORF">THF1A12_40284</name>
</gene>
<protein>
    <submittedName>
        <fullName evidence="1">Uncharacterized protein</fullName>
    </submittedName>
</protein>